<feature type="active site" description="Proton donor/acceptor" evidence="2">
    <location>
        <position position="131"/>
    </location>
</feature>
<evidence type="ECO:0000313" key="5">
    <source>
        <dbReference type="EMBL" id="RST90544.1"/>
    </source>
</evidence>
<dbReference type="Pfam" id="PF04203">
    <property type="entry name" value="Sortase"/>
    <property type="match status" value="1"/>
</dbReference>
<accession>A0A429ZA33</accession>
<keyword evidence="4" id="KW-1133">Transmembrane helix</keyword>
<feature type="region of interest" description="Disordered" evidence="3">
    <location>
        <begin position="34"/>
        <end position="53"/>
    </location>
</feature>
<dbReference type="GO" id="GO:0016787">
    <property type="term" value="F:hydrolase activity"/>
    <property type="evidence" value="ECO:0007669"/>
    <property type="project" value="UniProtKB-KW"/>
</dbReference>
<dbReference type="NCBIfam" id="NF033745">
    <property type="entry name" value="class_C_sortase"/>
    <property type="match status" value="1"/>
</dbReference>
<keyword evidence="4" id="KW-0472">Membrane</keyword>
<proteinExistence type="predicted"/>
<dbReference type="SUPFAM" id="SSF63817">
    <property type="entry name" value="Sortase"/>
    <property type="match status" value="1"/>
</dbReference>
<dbReference type="InterPro" id="IPR042002">
    <property type="entry name" value="Sortase_C"/>
</dbReference>
<dbReference type="EMBL" id="NGJT01000038">
    <property type="protein sequence ID" value="RST90544.1"/>
    <property type="molecule type" value="Genomic_DNA"/>
</dbReference>
<evidence type="ECO:0000256" key="3">
    <source>
        <dbReference type="SAM" id="MobiDB-lite"/>
    </source>
</evidence>
<dbReference type="CDD" id="cd05827">
    <property type="entry name" value="Sortase_C"/>
    <property type="match status" value="1"/>
</dbReference>
<evidence type="ECO:0000256" key="1">
    <source>
        <dbReference type="ARBA" id="ARBA00022801"/>
    </source>
</evidence>
<feature type="compositionally biased region" description="Basic and acidic residues" evidence="3">
    <location>
        <begin position="35"/>
        <end position="52"/>
    </location>
</feature>
<keyword evidence="1" id="KW-0378">Hydrolase</keyword>
<evidence type="ECO:0000256" key="4">
    <source>
        <dbReference type="SAM" id="Phobius"/>
    </source>
</evidence>
<evidence type="ECO:0000313" key="6">
    <source>
        <dbReference type="Proteomes" id="UP000288490"/>
    </source>
</evidence>
<gene>
    <name evidence="5" type="ORF">CBF36_11730</name>
</gene>
<name>A0A429ZA33_9ENTE</name>
<dbReference type="NCBIfam" id="TIGR01076">
    <property type="entry name" value="sortase_fam"/>
    <property type="match status" value="1"/>
</dbReference>
<evidence type="ECO:0000256" key="2">
    <source>
        <dbReference type="PIRSR" id="PIRSR605754-1"/>
    </source>
</evidence>
<feature type="active site" description="Acyl-thioester intermediate" evidence="2">
    <location>
        <position position="193"/>
    </location>
</feature>
<evidence type="ECO:0008006" key="7">
    <source>
        <dbReference type="Google" id="ProtNLM"/>
    </source>
</evidence>
<feature type="transmembrane region" description="Helical" evidence="4">
    <location>
        <begin position="232"/>
        <end position="254"/>
    </location>
</feature>
<protein>
    <recommendedName>
        <fullName evidence="7">Class C sortase</fullName>
    </recommendedName>
</protein>
<dbReference type="Proteomes" id="UP000288490">
    <property type="component" value="Unassembled WGS sequence"/>
</dbReference>
<sequence>MVFVLGILLFLYPFYINALNHFLDQQRMAMLQAETKSDNEQRQKELEKKNKQISEQGLMPNSVDFGTKGTAVTDTYYKKHVIGKISIPSIHIELPLFDETNDSLLQLGATVVQGTSYPTGEKNTHTVIAAHSGLPNRELFTNLEDVKVGNQFVLTVLGNKYAYEVERIKVVLPDDTSSIKIEPDKNLVTLLTCTPYMINTHRLLVTGHRIPYTDKVAATVEKGKEGANLKEALILVGTTLIVCLIVVGFGRMMYAYFLSKKRISLAIQIVNHANESLIHQRIQLYDKRGKKALKRNGAFLEQLTTEEGKVLFQDLPGGIYQIHLINQKRKKKIGKMGVKQLRQMTPKLYKMYDPYQLLSEEDGVFRVMVPFLSEHKKEQ</sequence>
<reference evidence="5 6" key="1">
    <citation type="submission" date="2017-05" db="EMBL/GenBank/DDBJ databases">
        <title>Vagococcus spp. assemblies.</title>
        <authorList>
            <person name="Gulvik C.A."/>
        </authorList>
    </citation>
    <scope>NUCLEOTIDE SEQUENCE [LARGE SCALE GENOMIC DNA]</scope>
    <source>
        <strain evidence="5 6">SS1994</strain>
    </source>
</reference>
<comment type="caution">
    <text evidence="5">The sequence shown here is derived from an EMBL/GenBank/DDBJ whole genome shotgun (WGS) entry which is preliminary data.</text>
</comment>
<keyword evidence="4" id="KW-0812">Transmembrane</keyword>
<dbReference type="AlphaFoldDB" id="A0A429ZA33"/>
<organism evidence="5 6">
    <name type="scientific">Vagococcus bubulae</name>
    <dbReference type="NCBI Taxonomy" id="1977868"/>
    <lineage>
        <taxon>Bacteria</taxon>
        <taxon>Bacillati</taxon>
        <taxon>Bacillota</taxon>
        <taxon>Bacilli</taxon>
        <taxon>Lactobacillales</taxon>
        <taxon>Enterococcaceae</taxon>
        <taxon>Vagococcus</taxon>
    </lineage>
</organism>
<dbReference type="InterPro" id="IPR005754">
    <property type="entry name" value="Sortase"/>
</dbReference>
<keyword evidence="6" id="KW-1185">Reference proteome</keyword>
<dbReference type="InterPro" id="IPR023365">
    <property type="entry name" value="Sortase_dom-sf"/>
</dbReference>
<dbReference type="Gene3D" id="2.40.260.10">
    <property type="entry name" value="Sortase"/>
    <property type="match status" value="1"/>
</dbReference>